<evidence type="ECO:0000256" key="3">
    <source>
        <dbReference type="ARBA" id="ARBA00004401"/>
    </source>
</evidence>
<dbReference type="PROSITE" id="PS00760">
    <property type="entry name" value="SPASE_I_2"/>
    <property type="match status" value="1"/>
</dbReference>
<keyword evidence="7" id="KW-0812">Transmembrane</keyword>
<dbReference type="InterPro" id="IPR019756">
    <property type="entry name" value="Pept_S26A_signal_pept_1_Ser-AS"/>
</dbReference>
<name>A0ABX0FXY7_STASC</name>
<dbReference type="InterPro" id="IPR000223">
    <property type="entry name" value="Pept_S26A_signal_pept_1"/>
</dbReference>
<dbReference type="InterPro" id="IPR019533">
    <property type="entry name" value="Peptidase_S26"/>
</dbReference>
<keyword evidence="5 7" id="KW-0645">Protease</keyword>
<keyword evidence="10" id="KW-1185">Reference proteome</keyword>
<dbReference type="PROSITE" id="PS00501">
    <property type="entry name" value="SPASE_I_1"/>
    <property type="match status" value="1"/>
</dbReference>
<dbReference type="EMBL" id="POVK01000006">
    <property type="protein sequence ID" value="NHA33449.1"/>
    <property type="molecule type" value="Genomic_DNA"/>
</dbReference>
<dbReference type="PROSITE" id="PS00761">
    <property type="entry name" value="SPASE_I_3"/>
    <property type="match status" value="1"/>
</dbReference>
<feature type="transmembrane region" description="Helical" evidence="7">
    <location>
        <begin position="16"/>
        <end position="36"/>
    </location>
</feature>
<dbReference type="InterPro" id="IPR036286">
    <property type="entry name" value="LexA/Signal_pep-like_sf"/>
</dbReference>
<proteinExistence type="inferred from homology"/>
<keyword evidence="6 7" id="KW-0378">Hydrolase</keyword>
<evidence type="ECO:0000256" key="2">
    <source>
        <dbReference type="ARBA" id="ARBA00002312"/>
    </source>
</evidence>
<dbReference type="PANTHER" id="PTHR43390:SF1">
    <property type="entry name" value="CHLOROPLAST PROCESSING PEPTIDASE"/>
    <property type="match status" value="1"/>
</dbReference>
<evidence type="ECO:0000256" key="5">
    <source>
        <dbReference type="ARBA" id="ARBA00022670"/>
    </source>
</evidence>
<feature type="domain" description="Peptidase S26" evidence="8">
    <location>
        <begin position="16"/>
        <end position="186"/>
    </location>
</feature>
<gene>
    <name evidence="9" type="primary">lepB</name>
    <name evidence="9" type="ORF">C1O36_02720</name>
</gene>
<keyword evidence="7" id="KW-1133">Transmembrane helix</keyword>
<evidence type="ECO:0000256" key="7">
    <source>
        <dbReference type="RuleBase" id="RU362042"/>
    </source>
</evidence>
<dbReference type="InterPro" id="IPR019758">
    <property type="entry name" value="Pept_S26A_signal_pept_1_CS"/>
</dbReference>
<dbReference type="Pfam" id="PF10502">
    <property type="entry name" value="Peptidase_S26"/>
    <property type="match status" value="1"/>
</dbReference>
<comment type="function">
    <text evidence="2">Essential for cell viability.</text>
</comment>
<evidence type="ECO:0000313" key="10">
    <source>
        <dbReference type="Proteomes" id="UP000572988"/>
    </source>
</evidence>
<evidence type="ECO:0000256" key="4">
    <source>
        <dbReference type="ARBA" id="ARBA00009370"/>
    </source>
</evidence>
<comment type="subcellular location">
    <subcellularLocation>
        <location evidence="3">Cell membrane</location>
        <topology evidence="3">Single-pass type II membrane protein</topology>
    </subcellularLocation>
    <subcellularLocation>
        <location evidence="7">Membrane</location>
        <topology evidence="7">Single-pass type II membrane protein</topology>
    </subcellularLocation>
</comment>
<dbReference type="CDD" id="cd06530">
    <property type="entry name" value="S26_SPase_I"/>
    <property type="match status" value="1"/>
</dbReference>
<dbReference type="RefSeq" id="WP_051116777.1">
    <property type="nucleotide sequence ID" value="NZ_CALYEE010000010.1"/>
</dbReference>
<comment type="catalytic activity">
    <reaction evidence="1 7">
        <text>Cleavage of hydrophobic, N-terminal signal or leader sequences from secreted and periplasmic proteins.</text>
        <dbReference type="EC" id="3.4.21.89"/>
    </reaction>
</comment>
<comment type="similarity">
    <text evidence="4 7">Belongs to the peptidase S26 family.</text>
</comment>
<dbReference type="NCBIfam" id="TIGR02227">
    <property type="entry name" value="sigpep_I_bact"/>
    <property type="match status" value="1"/>
</dbReference>
<evidence type="ECO:0000259" key="8">
    <source>
        <dbReference type="Pfam" id="PF10502"/>
    </source>
</evidence>
<dbReference type="InterPro" id="IPR019757">
    <property type="entry name" value="Pept_S26A_signal_pept_1_Lys-AS"/>
</dbReference>
<organism evidence="9 10">
    <name type="scientific">Staphylococcus schleiferi</name>
    <dbReference type="NCBI Taxonomy" id="1295"/>
    <lineage>
        <taxon>Bacteria</taxon>
        <taxon>Bacillati</taxon>
        <taxon>Bacillota</taxon>
        <taxon>Bacilli</taxon>
        <taxon>Bacillales</taxon>
        <taxon>Staphylococcaceae</taxon>
        <taxon>Staphylococcus</taxon>
    </lineage>
</organism>
<evidence type="ECO:0000256" key="1">
    <source>
        <dbReference type="ARBA" id="ARBA00000677"/>
    </source>
</evidence>
<dbReference type="Gene3D" id="2.10.109.10">
    <property type="entry name" value="Umud Fragment, subunit A"/>
    <property type="match status" value="1"/>
</dbReference>
<evidence type="ECO:0000256" key="6">
    <source>
        <dbReference type="ARBA" id="ARBA00022801"/>
    </source>
</evidence>
<sequence length="201" mass="23284">MQLYLKKKVHCLKKTVEWLIAIVSAIAIVLLIRTFIGTPYTVKGQSMFPTFHDKDRVIVSKISKSLNHLNRGDVIVFHENQHKDFIKRLIGRPGDTVVYKDDQLYVNGKKIKEPYLNSNKKYKIGDFLTEDFNVEDLKNAQGQSKIPAHRYLVLGDNRQNSIDSRRPEVGLISERQIVGKVTVRVWPFIRIQFGFNPDTFK</sequence>
<dbReference type="Proteomes" id="UP000572988">
    <property type="component" value="Unassembled WGS sequence"/>
</dbReference>
<dbReference type="PANTHER" id="PTHR43390">
    <property type="entry name" value="SIGNAL PEPTIDASE I"/>
    <property type="match status" value="1"/>
</dbReference>
<accession>A0ABX0FXY7</accession>
<comment type="caution">
    <text evidence="9">The sequence shown here is derived from an EMBL/GenBank/DDBJ whole genome shotgun (WGS) entry which is preliminary data.</text>
</comment>
<protein>
    <recommendedName>
        <fullName evidence="7">Signal peptidase I</fullName>
        <ecNumber evidence="7">3.4.21.89</ecNumber>
    </recommendedName>
</protein>
<dbReference type="EC" id="3.4.21.89" evidence="7"/>
<dbReference type="SUPFAM" id="SSF51306">
    <property type="entry name" value="LexA/Signal peptidase"/>
    <property type="match status" value="1"/>
</dbReference>
<evidence type="ECO:0000313" key="9">
    <source>
        <dbReference type="EMBL" id="NHA33449.1"/>
    </source>
</evidence>
<keyword evidence="7" id="KW-0472">Membrane</keyword>
<dbReference type="PRINTS" id="PR00727">
    <property type="entry name" value="LEADERPTASE"/>
</dbReference>
<reference evidence="9 10" key="1">
    <citation type="submission" date="2018-01" db="EMBL/GenBank/DDBJ databases">
        <title>Complete genome sequence of Staphylococcus Scheliferi isolated from human.</title>
        <authorList>
            <person name="Abouelkhair M.A."/>
            <person name="Bemis D.A."/>
            <person name="Kania S.A."/>
        </authorList>
    </citation>
    <scope>NUCLEOTIDE SEQUENCE [LARGE SCALE GENOMIC DNA]</scope>
    <source>
        <strain evidence="9 10">ATCC 43808</strain>
    </source>
</reference>